<dbReference type="Proteomes" id="UP000729402">
    <property type="component" value="Unassembled WGS sequence"/>
</dbReference>
<evidence type="ECO:0000313" key="3">
    <source>
        <dbReference type="Proteomes" id="UP000729402"/>
    </source>
</evidence>
<feature type="region of interest" description="Disordered" evidence="1">
    <location>
        <begin position="1"/>
        <end position="23"/>
    </location>
</feature>
<dbReference type="EMBL" id="JAAALK010000289">
    <property type="protein sequence ID" value="KAG8049363.1"/>
    <property type="molecule type" value="Genomic_DNA"/>
</dbReference>
<keyword evidence="3" id="KW-1185">Reference proteome</keyword>
<sequence>MTQNKYPLPRFRRSNRRGGGGLRRRQCRLRCLRREPPLRDPSAAERLLRHDASHRYLGDQLTDNTTQAVSSHQSCSGQARMKSRQLPAIPGRLCD</sequence>
<reference evidence="2" key="2">
    <citation type="submission" date="2021-02" db="EMBL/GenBank/DDBJ databases">
        <authorList>
            <person name="Kimball J.A."/>
            <person name="Haas M.W."/>
            <person name="Macchietto M."/>
            <person name="Kono T."/>
            <person name="Duquette J."/>
            <person name="Shao M."/>
        </authorList>
    </citation>
    <scope>NUCLEOTIDE SEQUENCE</scope>
    <source>
        <tissue evidence="2">Fresh leaf tissue</tissue>
    </source>
</reference>
<feature type="region of interest" description="Disordered" evidence="1">
    <location>
        <begin position="71"/>
        <end position="95"/>
    </location>
</feature>
<feature type="compositionally biased region" description="Basic residues" evidence="1">
    <location>
        <begin position="10"/>
        <end position="23"/>
    </location>
</feature>
<dbReference type="AlphaFoldDB" id="A0A8J5RHL5"/>
<gene>
    <name evidence="2" type="ORF">GUJ93_ZPchr0009g586</name>
</gene>
<evidence type="ECO:0000256" key="1">
    <source>
        <dbReference type="SAM" id="MobiDB-lite"/>
    </source>
</evidence>
<organism evidence="2 3">
    <name type="scientific">Zizania palustris</name>
    <name type="common">Northern wild rice</name>
    <dbReference type="NCBI Taxonomy" id="103762"/>
    <lineage>
        <taxon>Eukaryota</taxon>
        <taxon>Viridiplantae</taxon>
        <taxon>Streptophyta</taxon>
        <taxon>Embryophyta</taxon>
        <taxon>Tracheophyta</taxon>
        <taxon>Spermatophyta</taxon>
        <taxon>Magnoliopsida</taxon>
        <taxon>Liliopsida</taxon>
        <taxon>Poales</taxon>
        <taxon>Poaceae</taxon>
        <taxon>BOP clade</taxon>
        <taxon>Oryzoideae</taxon>
        <taxon>Oryzeae</taxon>
        <taxon>Zizaniinae</taxon>
        <taxon>Zizania</taxon>
    </lineage>
</organism>
<protein>
    <submittedName>
        <fullName evidence="2">Uncharacterized protein</fullName>
    </submittedName>
</protein>
<name>A0A8J5RHL5_ZIZPA</name>
<accession>A0A8J5RHL5</accession>
<proteinExistence type="predicted"/>
<comment type="caution">
    <text evidence="2">The sequence shown here is derived from an EMBL/GenBank/DDBJ whole genome shotgun (WGS) entry which is preliminary data.</text>
</comment>
<evidence type="ECO:0000313" key="2">
    <source>
        <dbReference type="EMBL" id="KAG8049363.1"/>
    </source>
</evidence>
<reference evidence="2" key="1">
    <citation type="journal article" date="2021" name="bioRxiv">
        <title>Whole Genome Assembly and Annotation of Northern Wild Rice, Zizania palustris L., Supports a Whole Genome Duplication in the Zizania Genus.</title>
        <authorList>
            <person name="Haas M."/>
            <person name="Kono T."/>
            <person name="Macchietto M."/>
            <person name="Millas R."/>
            <person name="McGilp L."/>
            <person name="Shao M."/>
            <person name="Duquette J."/>
            <person name="Hirsch C.N."/>
            <person name="Kimball J."/>
        </authorList>
    </citation>
    <scope>NUCLEOTIDE SEQUENCE</scope>
    <source>
        <tissue evidence="2">Fresh leaf tissue</tissue>
    </source>
</reference>